<sequence length="104" mass="11860">MIQLVYGGVYLYSPKGIDRQRLVLTIAAPGVLDSRRRFVTGLTVEAAHDGDPLTVPITVSGTRRFVNTTRPKDLIRDWFVEYHDTLSRQEMEAVRAMRRIAEDL</sequence>
<proteinExistence type="predicted"/>
<evidence type="ECO:0000313" key="2">
    <source>
        <dbReference type="Proteomes" id="UP001589870"/>
    </source>
</evidence>
<keyword evidence="2" id="KW-1185">Reference proteome</keyword>
<dbReference type="Proteomes" id="UP001589870">
    <property type="component" value="Unassembled WGS sequence"/>
</dbReference>
<comment type="caution">
    <text evidence="1">The sequence shown here is derived from an EMBL/GenBank/DDBJ whole genome shotgun (WGS) entry which is preliminary data.</text>
</comment>
<protein>
    <submittedName>
        <fullName evidence="1">Uncharacterized protein</fullName>
    </submittedName>
</protein>
<organism evidence="1 2">
    <name type="scientific">Sphaerimonospora cavernae</name>
    <dbReference type="NCBI Taxonomy" id="1740611"/>
    <lineage>
        <taxon>Bacteria</taxon>
        <taxon>Bacillati</taxon>
        <taxon>Actinomycetota</taxon>
        <taxon>Actinomycetes</taxon>
        <taxon>Streptosporangiales</taxon>
        <taxon>Streptosporangiaceae</taxon>
        <taxon>Sphaerimonospora</taxon>
    </lineage>
</organism>
<accession>A0ABV6UDW9</accession>
<dbReference type="RefSeq" id="WP_394304383.1">
    <property type="nucleotide sequence ID" value="NZ_JBHMQT010000076.1"/>
</dbReference>
<dbReference type="EMBL" id="JBHMQT010000076">
    <property type="protein sequence ID" value="MFC0866394.1"/>
    <property type="molecule type" value="Genomic_DNA"/>
</dbReference>
<name>A0ABV6UDW9_9ACTN</name>
<evidence type="ECO:0000313" key="1">
    <source>
        <dbReference type="EMBL" id="MFC0866394.1"/>
    </source>
</evidence>
<gene>
    <name evidence="1" type="ORF">ACFHYQ_29285</name>
</gene>
<reference evidence="1 2" key="1">
    <citation type="submission" date="2024-09" db="EMBL/GenBank/DDBJ databases">
        <authorList>
            <person name="Sun Q."/>
            <person name="Mori K."/>
        </authorList>
    </citation>
    <scope>NUCLEOTIDE SEQUENCE [LARGE SCALE GENOMIC DNA]</scope>
    <source>
        <strain evidence="1 2">TBRC 1851</strain>
    </source>
</reference>